<dbReference type="InterPro" id="IPR000132">
    <property type="entry name" value="Nitrilase/CN_hydratase_CS"/>
</dbReference>
<sequence length="307" mass="33546">MRDIKSNCKIAVVQAAPVMFSAAASAEKAAALISEAAAGGAELIVFPELFIPGYPYGMTFGFTVGSRSAPGREDWKVYCDNSIVVPGPETELLSAAARAAGAYVSIGVSERDAVTGTLYNSNLIFLPDGSLAPVHRKLKPTGSERVVWGDANRGYFPVVDTPWGPMGCMICWESYMPLARVALYEKGVSLYISANTNDNPEWQATAQHIALEGRCYFINADLFFTRDMYPESLNCRDEIARLPEIVCRGGSCVIDPFGHYVTEPVWDREAIILADLDMTRVPAAKMELDCVGHYARPDVLHFSIEDK</sequence>
<dbReference type="PROSITE" id="PS50263">
    <property type="entry name" value="CN_HYDROLASE"/>
    <property type="match status" value="1"/>
</dbReference>
<evidence type="ECO:0000256" key="1">
    <source>
        <dbReference type="ARBA" id="ARBA00008129"/>
    </source>
</evidence>
<dbReference type="PROSITE" id="PS00920">
    <property type="entry name" value="NITRIL_CHT_1"/>
    <property type="match status" value="1"/>
</dbReference>
<dbReference type="InterPro" id="IPR003010">
    <property type="entry name" value="C-N_Hydrolase"/>
</dbReference>
<protein>
    <submittedName>
        <fullName evidence="5">Carbon-nitrogen hydrolase family protein</fullName>
    </submittedName>
</protein>
<feature type="chain" id="PRO_5038714749" evidence="3">
    <location>
        <begin position="27"/>
        <end position="307"/>
    </location>
</feature>
<keyword evidence="5" id="KW-0378">Hydrolase</keyword>
<proteinExistence type="inferred from homology"/>
<feature type="domain" description="CN hydrolase" evidence="4">
    <location>
        <begin position="8"/>
        <end position="278"/>
    </location>
</feature>
<evidence type="ECO:0000313" key="5">
    <source>
        <dbReference type="EMBL" id="HIQ79199.1"/>
    </source>
</evidence>
<organism evidence="5 6">
    <name type="scientific">Candidatus Scatomorpha intestinavium</name>
    <dbReference type="NCBI Taxonomy" id="2840922"/>
    <lineage>
        <taxon>Bacteria</taxon>
        <taxon>Bacillati</taxon>
        <taxon>Bacillota</taxon>
        <taxon>Clostridia</taxon>
        <taxon>Eubacteriales</taxon>
        <taxon>Candidatus Scatomorpha</taxon>
    </lineage>
</organism>
<evidence type="ECO:0000313" key="6">
    <source>
        <dbReference type="Proteomes" id="UP000824262"/>
    </source>
</evidence>
<dbReference type="InterPro" id="IPR036526">
    <property type="entry name" value="C-N_Hydrolase_sf"/>
</dbReference>
<dbReference type="Gene3D" id="3.60.110.10">
    <property type="entry name" value="Carbon-nitrogen hydrolase"/>
    <property type="match status" value="1"/>
</dbReference>
<evidence type="ECO:0000259" key="4">
    <source>
        <dbReference type="PROSITE" id="PS50263"/>
    </source>
</evidence>
<evidence type="ECO:0000256" key="3">
    <source>
        <dbReference type="SAM" id="SignalP"/>
    </source>
</evidence>
<dbReference type="AlphaFoldDB" id="A0A9D0ZH34"/>
<dbReference type="PANTHER" id="PTHR46044">
    <property type="entry name" value="NITRILASE"/>
    <property type="match status" value="1"/>
</dbReference>
<dbReference type="Proteomes" id="UP000824262">
    <property type="component" value="Unassembled WGS sequence"/>
</dbReference>
<accession>A0A9D0ZH34</accession>
<dbReference type="GO" id="GO:0000257">
    <property type="term" value="F:nitrilase activity"/>
    <property type="evidence" value="ECO:0007669"/>
    <property type="project" value="UniProtKB-ARBA"/>
</dbReference>
<gene>
    <name evidence="5" type="ORF">IAB77_08065</name>
</gene>
<dbReference type="CDD" id="cd07564">
    <property type="entry name" value="nitrilases_CHs"/>
    <property type="match status" value="1"/>
</dbReference>
<feature type="signal peptide" evidence="3">
    <location>
        <begin position="1"/>
        <end position="26"/>
    </location>
</feature>
<dbReference type="EMBL" id="DVGA01000085">
    <property type="protein sequence ID" value="HIQ79199.1"/>
    <property type="molecule type" value="Genomic_DNA"/>
</dbReference>
<dbReference type="SUPFAM" id="SSF56317">
    <property type="entry name" value="Carbon-nitrogen hydrolase"/>
    <property type="match status" value="1"/>
</dbReference>
<dbReference type="InterPro" id="IPR044149">
    <property type="entry name" value="Nitrilases_CHs"/>
</dbReference>
<comment type="similarity">
    <text evidence="1">Belongs to the carbon-nitrogen hydrolase superfamily. Nitrilase family.</text>
</comment>
<keyword evidence="3" id="KW-0732">Signal</keyword>
<dbReference type="Pfam" id="PF00795">
    <property type="entry name" value="CN_hydrolase"/>
    <property type="match status" value="1"/>
</dbReference>
<evidence type="ECO:0000256" key="2">
    <source>
        <dbReference type="PROSITE-ProRule" id="PRU10139"/>
    </source>
</evidence>
<name>A0A9D0ZH34_9FIRM</name>
<dbReference type="PANTHER" id="PTHR46044:SF1">
    <property type="entry name" value="CN HYDROLASE DOMAIN-CONTAINING PROTEIN"/>
    <property type="match status" value="1"/>
</dbReference>
<feature type="active site" description="Proton acceptor" evidence="2">
    <location>
        <position position="48"/>
    </location>
</feature>
<comment type="caution">
    <text evidence="5">The sequence shown here is derived from an EMBL/GenBank/DDBJ whole genome shotgun (WGS) entry which is preliminary data.</text>
</comment>
<reference evidence="5" key="2">
    <citation type="journal article" date="2021" name="PeerJ">
        <title>Extensive microbial diversity within the chicken gut microbiome revealed by metagenomics and culture.</title>
        <authorList>
            <person name="Gilroy R."/>
            <person name="Ravi A."/>
            <person name="Getino M."/>
            <person name="Pursley I."/>
            <person name="Horton D.L."/>
            <person name="Alikhan N.F."/>
            <person name="Baker D."/>
            <person name="Gharbi K."/>
            <person name="Hall N."/>
            <person name="Watson M."/>
            <person name="Adriaenssens E.M."/>
            <person name="Foster-Nyarko E."/>
            <person name="Jarju S."/>
            <person name="Secka A."/>
            <person name="Antonio M."/>
            <person name="Oren A."/>
            <person name="Chaudhuri R.R."/>
            <person name="La Ragione R."/>
            <person name="Hildebrand F."/>
            <person name="Pallen M.J."/>
        </authorList>
    </citation>
    <scope>NUCLEOTIDE SEQUENCE</scope>
    <source>
        <strain evidence="5">ChiBcolR7-354</strain>
    </source>
</reference>
<reference evidence="5" key="1">
    <citation type="submission" date="2020-10" db="EMBL/GenBank/DDBJ databases">
        <authorList>
            <person name="Gilroy R."/>
        </authorList>
    </citation>
    <scope>NUCLEOTIDE SEQUENCE</scope>
    <source>
        <strain evidence="5">ChiBcolR7-354</strain>
    </source>
</reference>